<evidence type="ECO:0000256" key="4">
    <source>
        <dbReference type="ARBA" id="ARBA00023136"/>
    </source>
</evidence>
<dbReference type="Gene3D" id="1.10.3720.10">
    <property type="entry name" value="MetI-like"/>
    <property type="match status" value="1"/>
</dbReference>
<protein>
    <submittedName>
        <fullName evidence="6">Sugar ABC transporter permease</fullName>
    </submittedName>
</protein>
<keyword evidence="4 5" id="KW-0472">Membrane</keyword>
<reference evidence="6" key="1">
    <citation type="journal article" date="2020" name="mSystems">
        <title>Genome- and Community-Level Interaction Insights into Carbon Utilization and Element Cycling Functions of Hydrothermarchaeota in Hydrothermal Sediment.</title>
        <authorList>
            <person name="Zhou Z."/>
            <person name="Liu Y."/>
            <person name="Xu W."/>
            <person name="Pan J."/>
            <person name="Luo Z.H."/>
            <person name="Li M."/>
        </authorList>
    </citation>
    <scope>NUCLEOTIDE SEQUENCE [LARGE SCALE GENOMIC DNA]</scope>
    <source>
        <strain evidence="6">SpSt-81</strain>
    </source>
</reference>
<accession>A0A7C3MJK0</accession>
<keyword evidence="3 5" id="KW-1133">Transmembrane helix</keyword>
<dbReference type="InterPro" id="IPR035906">
    <property type="entry name" value="MetI-like_sf"/>
</dbReference>
<comment type="subcellular location">
    <subcellularLocation>
        <location evidence="1">Membrane</location>
        <topology evidence="1">Multi-pass membrane protein</topology>
    </subcellularLocation>
</comment>
<proteinExistence type="predicted"/>
<feature type="transmembrane region" description="Helical" evidence="5">
    <location>
        <begin position="12"/>
        <end position="35"/>
    </location>
</feature>
<evidence type="ECO:0000256" key="3">
    <source>
        <dbReference type="ARBA" id="ARBA00022989"/>
    </source>
</evidence>
<dbReference type="AlphaFoldDB" id="A0A7C3MJK0"/>
<sequence length="73" mass="8837">MKIFRWQYNLFILPALLVMVIFFVYPILLTLYFSFLDYSIIRHTNKFIGLAIYIKILKVIFLFKLLIILLYGL</sequence>
<evidence type="ECO:0000256" key="1">
    <source>
        <dbReference type="ARBA" id="ARBA00004141"/>
    </source>
</evidence>
<comment type="caution">
    <text evidence="6">The sequence shown here is derived from an EMBL/GenBank/DDBJ whole genome shotgun (WGS) entry which is preliminary data.</text>
</comment>
<dbReference type="SUPFAM" id="SSF160964">
    <property type="entry name" value="MalF N-terminal region-like"/>
    <property type="match status" value="1"/>
</dbReference>
<evidence type="ECO:0000256" key="5">
    <source>
        <dbReference type="SAM" id="Phobius"/>
    </source>
</evidence>
<dbReference type="GO" id="GO:0016020">
    <property type="term" value="C:membrane"/>
    <property type="evidence" value="ECO:0007669"/>
    <property type="project" value="UniProtKB-SubCell"/>
</dbReference>
<name>A0A7C3MJK0_DICTH</name>
<evidence type="ECO:0000256" key="2">
    <source>
        <dbReference type="ARBA" id="ARBA00022692"/>
    </source>
</evidence>
<organism evidence="6">
    <name type="scientific">Dictyoglomus thermophilum</name>
    <dbReference type="NCBI Taxonomy" id="14"/>
    <lineage>
        <taxon>Bacteria</taxon>
        <taxon>Pseudomonadati</taxon>
        <taxon>Dictyoglomota</taxon>
        <taxon>Dictyoglomia</taxon>
        <taxon>Dictyoglomales</taxon>
        <taxon>Dictyoglomaceae</taxon>
        <taxon>Dictyoglomus</taxon>
    </lineage>
</organism>
<dbReference type="EMBL" id="DTIN01000011">
    <property type="protein sequence ID" value="HFX13215.1"/>
    <property type="molecule type" value="Genomic_DNA"/>
</dbReference>
<gene>
    <name evidence="6" type="ORF">ENW00_03525</name>
</gene>
<feature type="transmembrane region" description="Helical" evidence="5">
    <location>
        <begin position="47"/>
        <end position="71"/>
    </location>
</feature>
<evidence type="ECO:0000313" key="6">
    <source>
        <dbReference type="EMBL" id="HFX13215.1"/>
    </source>
</evidence>
<keyword evidence="2 5" id="KW-0812">Transmembrane</keyword>